<dbReference type="KEGG" id="aup:AsAng_0010000"/>
<accession>A0A915YBZ5</accession>
<reference evidence="1" key="1">
    <citation type="submission" date="2022-09" db="EMBL/GenBank/DDBJ databases">
        <title>Aureispira anguillicida sp. nov., isolated from Leptocephalus of Japanese eel Anguilla japonica.</title>
        <authorList>
            <person name="Yuasa K."/>
            <person name="Mekata T."/>
            <person name="Ikunari K."/>
        </authorList>
    </citation>
    <scope>NUCLEOTIDE SEQUENCE</scope>
    <source>
        <strain evidence="1">EL160426</strain>
    </source>
</reference>
<dbReference type="Proteomes" id="UP001060919">
    <property type="component" value="Chromosome"/>
</dbReference>
<gene>
    <name evidence="1" type="ORF">AsAng_0010000</name>
</gene>
<keyword evidence="2" id="KW-1185">Reference proteome</keyword>
<sequence length="39" mass="4713">MKTPKVYSLNTVYVFYSLFSKRKQNLYKALKNNKLKQNL</sequence>
<evidence type="ECO:0000313" key="1">
    <source>
        <dbReference type="EMBL" id="BDS10292.1"/>
    </source>
</evidence>
<protein>
    <submittedName>
        <fullName evidence="1">Uncharacterized protein</fullName>
    </submittedName>
</protein>
<organism evidence="1 2">
    <name type="scientific">Aureispira anguillae</name>
    <dbReference type="NCBI Taxonomy" id="2864201"/>
    <lineage>
        <taxon>Bacteria</taxon>
        <taxon>Pseudomonadati</taxon>
        <taxon>Bacteroidota</taxon>
        <taxon>Saprospiria</taxon>
        <taxon>Saprospirales</taxon>
        <taxon>Saprospiraceae</taxon>
        <taxon>Aureispira</taxon>
    </lineage>
</organism>
<proteinExistence type="predicted"/>
<dbReference type="AlphaFoldDB" id="A0A915YBZ5"/>
<evidence type="ECO:0000313" key="2">
    <source>
        <dbReference type="Proteomes" id="UP001060919"/>
    </source>
</evidence>
<dbReference type="EMBL" id="AP026867">
    <property type="protein sequence ID" value="BDS10292.1"/>
    <property type="molecule type" value="Genomic_DNA"/>
</dbReference>
<name>A0A915YBZ5_9BACT</name>